<sequence length="391" mass="41831">MRPKPEEAEAGCGSHACGRRRRSEPPSELRPAAGGGRRPGAERKLGKETPPASVSSPGSSTAASHRLHPSGRAETREPQSVRMAEKGAQSGRAGRRALPAASFPGPTVSPCGPGSAPLTWALDRCLRGGRPMPRGRVSGTAVSTQRMPEASLPALTAKDPRGRNPLLEAQRWGQGQERQTDEGEKRSHGERGRQLSRLREAVFCTQQSGASDELSLFLNQAVPCRVLPSPRPRSPEGESELARTAGIRAACQREPRRAGRGGGRPGTAETLRRPRLAFRLQRRRPSACPDDPGQRWWAGAAWPFSAFLLSIYYASHRSKSRSTVRASPYSPGIRVLSHICLDGAGTVPQEGQAHRVCSGNAGTGLQVTADPGAEGWAPSQTAWLCDLRQAS</sequence>
<proteinExistence type="predicted"/>
<dbReference type="Proteomes" id="UP001162501">
    <property type="component" value="Chromosome 11"/>
</dbReference>
<accession>A0AC59YAP4</accession>
<organism evidence="1 2">
    <name type="scientific">Rangifer tarandus platyrhynchus</name>
    <name type="common">Svalbard reindeer</name>
    <dbReference type="NCBI Taxonomy" id="3082113"/>
    <lineage>
        <taxon>Eukaryota</taxon>
        <taxon>Metazoa</taxon>
        <taxon>Chordata</taxon>
        <taxon>Craniata</taxon>
        <taxon>Vertebrata</taxon>
        <taxon>Euteleostomi</taxon>
        <taxon>Mammalia</taxon>
        <taxon>Eutheria</taxon>
        <taxon>Laurasiatheria</taxon>
        <taxon>Artiodactyla</taxon>
        <taxon>Ruminantia</taxon>
        <taxon>Pecora</taxon>
        <taxon>Cervidae</taxon>
        <taxon>Odocoileinae</taxon>
        <taxon>Rangifer</taxon>
    </lineage>
</organism>
<reference evidence="1" key="1">
    <citation type="submission" date="2023-05" db="EMBL/GenBank/DDBJ databases">
        <authorList>
            <consortium name="ELIXIR-Norway"/>
        </authorList>
    </citation>
    <scope>NUCLEOTIDE SEQUENCE</scope>
</reference>
<evidence type="ECO:0000313" key="2">
    <source>
        <dbReference type="Proteomes" id="UP001162501"/>
    </source>
</evidence>
<reference evidence="1" key="2">
    <citation type="submission" date="2025-03" db="EMBL/GenBank/DDBJ databases">
        <authorList>
            <consortium name="ELIXIR-Norway"/>
            <consortium name="Elixir Norway"/>
        </authorList>
    </citation>
    <scope>NUCLEOTIDE SEQUENCE</scope>
</reference>
<gene>
    <name evidence="1" type="ORF">MRATA1EN22A_LOCUS3817</name>
</gene>
<name>A0AC59YAP4_RANTA</name>
<evidence type="ECO:0000313" key="1">
    <source>
        <dbReference type="EMBL" id="CAM9529124.1"/>
    </source>
</evidence>
<dbReference type="EMBL" id="OX596095">
    <property type="protein sequence ID" value="CAM9529124.1"/>
    <property type="molecule type" value="Genomic_DNA"/>
</dbReference>
<protein>
    <submittedName>
        <fullName evidence="1">Uncharacterized protein</fullName>
    </submittedName>
</protein>